<dbReference type="RefSeq" id="WP_256400029.1">
    <property type="nucleotide sequence ID" value="NZ_JANHJR010000002.1"/>
</dbReference>
<keyword evidence="1" id="KW-0472">Membrane</keyword>
<comment type="caution">
    <text evidence="2">The sequence shown here is derived from an EMBL/GenBank/DDBJ whole genome shotgun (WGS) entry which is preliminary data.</text>
</comment>
<dbReference type="AlphaFoldDB" id="A0ABD6DHG6"/>
<feature type="transmembrane region" description="Helical" evidence="1">
    <location>
        <begin position="318"/>
        <end position="336"/>
    </location>
</feature>
<feature type="transmembrane region" description="Helical" evidence="1">
    <location>
        <begin position="567"/>
        <end position="585"/>
    </location>
</feature>
<feature type="transmembrane region" description="Helical" evidence="1">
    <location>
        <begin position="221"/>
        <end position="239"/>
    </location>
</feature>
<keyword evidence="3" id="KW-1185">Reference proteome</keyword>
<keyword evidence="1" id="KW-0812">Transmembrane</keyword>
<sequence>MSASFTAVLRALARGYPWPVDASDELERALGFVGSDLDAASVVRGGYVAGVLAALVGTVAALSIPLAPTTVPLVAAALGLGVTHAVHAAPGALASARRTAALGDAPDLVGRAVLRMHVEPAAERAAAFAAGTDDGPLARSLAGHVRRAHGAPGSGLGSFADEWGDEFPALRRALHLVDAAADAPSGERGRTLDRAMTAVTRGTRDRMAEFGARIQGPATGIYAFGVLLPLALVAVLPAARVAGVPVTVDALLLVYDVALPCGLLAASAWLFVRRPVAFPPPSVPRSHPDVPDRPWRSLAAGLGAGVGSAALAGLVAPAWTPPLVGVAVGVGVALLVRYRPIAAVRDHARAVEADLVDALYLVGRRVSEGTAVETAVERAAAEVDGETGETFATAASRQRQLRVGVERAFLGDHGALADVPSPRARGTATLLGLASEEGAPAGRALVSMADHLADLQALERECRNDLARVTGTLASTATTFGPLVAGATVALAAGMGGDAGGAAATGLGGGSTGAGSSATGVPPLPTAELGLVVGIYVCLLAVVLTVLSTGLRHGLDRALVGHHVGRALPTAVSVYVGSVVAAGIVV</sequence>
<name>A0ABD6DHG6_9EURY</name>
<keyword evidence="1" id="KW-1133">Transmembrane helix</keyword>
<proteinExistence type="predicted"/>
<dbReference type="EMBL" id="JBHUDO010000001">
    <property type="protein sequence ID" value="MFD1644780.1"/>
    <property type="molecule type" value="Genomic_DNA"/>
</dbReference>
<evidence type="ECO:0000256" key="1">
    <source>
        <dbReference type="SAM" id="Phobius"/>
    </source>
</evidence>
<feature type="transmembrane region" description="Helical" evidence="1">
    <location>
        <begin position="529"/>
        <end position="547"/>
    </location>
</feature>
<evidence type="ECO:0000313" key="3">
    <source>
        <dbReference type="Proteomes" id="UP001597034"/>
    </source>
</evidence>
<accession>A0ABD6DHG6</accession>
<reference evidence="2 3" key="1">
    <citation type="journal article" date="2019" name="Int. J. Syst. Evol. Microbiol.">
        <title>The Global Catalogue of Microorganisms (GCM) 10K type strain sequencing project: providing services to taxonomists for standard genome sequencing and annotation.</title>
        <authorList>
            <consortium name="The Broad Institute Genomics Platform"/>
            <consortium name="The Broad Institute Genome Sequencing Center for Infectious Disease"/>
            <person name="Wu L."/>
            <person name="Ma J."/>
        </authorList>
    </citation>
    <scope>NUCLEOTIDE SEQUENCE [LARGE SCALE GENOMIC DNA]</scope>
    <source>
        <strain evidence="2 3">CGMCC 1.10390</strain>
    </source>
</reference>
<feature type="transmembrane region" description="Helical" evidence="1">
    <location>
        <begin position="251"/>
        <end position="272"/>
    </location>
</feature>
<organism evidence="2 3">
    <name type="scientific">Haloarchaeobius litoreus</name>
    <dbReference type="NCBI Taxonomy" id="755306"/>
    <lineage>
        <taxon>Archaea</taxon>
        <taxon>Methanobacteriati</taxon>
        <taxon>Methanobacteriota</taxon>
        <taxon>Stenosarchaea group</taxon>
        <taxon>Halobacteria</taxon>
        <taxon>Halobacteriales</taxon>
        <taxon>Halorubellaceae</taxon>
        <taxon>Haloarchaeobius</taxon>
    </lineage>
</organism>
<evidence type="ECO:0000313" key="2">
    <source>
        <dbReference type="EMBL" id="MFD1644780.1"/>
    </source>
</evidence>
<gene>
    <name evidence="2" type="ORF">ACFSBL_03700</name>
</gene>
<dbReference type="Proteomes" id="UP001597034">
    <property type="component" value="Unassembled WGS sequence"/>
</dbReference>
<protein>
    <submittedName>
        <fullName evidence="2">Type II secretion system protein</fullName>
    </submittedName>
</protein>